<dbReference type="InterPro" id="IPR032466">
    <property type="entry name" value="Metal_Hydrolase"/>
</dbReference>
<dbReference type="InterPro" id="IPR051781">
    <property type="entry name" value="Metallo-dep_Hydrolase"/>
</dbReference>
<dbReference type="NCBIfam" id="NF011990">
    <property type="entry name" value="PRK15446.2-6"/>
    <property type="match status" value="1"/>
</dbReference>
<reference evidence="1 2" key="1">
    <citation type="submission" date="2023-02" db="EMBL/GenBank/DDBJ databases">
        <title>Dictyobacter halimunensis sp. nov., a new member of the class Ktedonobacteria from forest soil in a geothermal area.</title>
        <authorList>
            <person name="Rachmania M.K."/>
            <person name="Ningsih F."/>
            <person name="Sakai Y."/>
            <person name="Yabe S."/>
            <person name="Yokota A."/>
            <person name="Sjamsuridzal W."/>
        </authorList>
    </citation>
    <scope>NUCLEOTIDE SEQUENCE [LARGE SCALE GENOMIC DNA]</scope>
    <source>
        <strain evidence="1 2">S3.2.2.5</strain>
    </source>
</reference>
<protein>
    <recommendedName>
        <fullName evidence="3">Amidohydrolase 3 domain-containing protein</fullName>
    </recommendedName>
</protein>
<dbReference type="Proteomes" id="UP001344906">
    <property type="component" value="Unassembled WGS sequence"/>
</dbReference>
<name>A0ABQ6FK57_9CHLR</name>
<gene>
    <name evidence="1" type="ORF">KDH_04490</name>
</gene>
<proteinExistence type="predicted"/>
<evidence type="ECO:0000313" key="1">
    <source>
        <dbReference type="EMBL" id="GLV53597.1"/>
    </source>
</evidence>
<organism evidence="1 2">
    <name type="scientific">Dictyobacter halimunensis</name>
    <dbReference type="NCBI Taxonomy" id="3026934"/>
    <lineage>
        <taxon>Bacteria</taxon>
        <taxon>Bacillati</taxon>
        <taxon>Chloroflexota</taxon>
        <taxon>Ktedonobacteria</taxon>
        <taxon>Ktedonobacterales</taxon>
        <taxon>Dictyobacteraceae</taxon>
        <taxon>Dictyobacter</taxon>
    </lineage>
</organism>
<dbReference type="PANTHER" id="PTHR43135">
    <property type="entry name" value="ALPHA-D-RIBOSE 1-METHYLPHOSPHONATE 5-TRIPHOSPHATE DIPHOSPHATASE"/>
    <property type="match status" value="1"/>
</dbReference>
<comment type="caution">
    <text evidence="1">The sequence shown here is derived from an EMBL/GenBank/DDBJ whole genome shotgun (WGS) entry which is preliminary data.</text>
</comment>
<dbReference type="RefSeq" id="WP_338247308.1">
    <property type="nucleotide sequence ID" value="NZ_BSRI01000001.1"/>
</dbReference>
<dbReference type="PANTHER" id="PTHR43135:SF3">
    <property type="entry name" value="ALPHA-D-RIBOSE 1-METHYLPHOSPHONATE 5-TRIPHOSPHATE DIPHOSPHATASE"/>
    <property type="match status" value="1"/>
</dbReference>
<keyword evidence="2" id="KW-1185">Reference proteome</keyword>
<sequence>MREKIIAITGGTIVLPDRAIQGSILVQNGRIKAITPAEQTDQIQADYQVIDAQGMYVVPGMIDIHSDAIEKEIEPRPGSYFPMDMAFYELERKLVGHGITTMYHGLSLSGGVGVRSDEIVEQALQEFYRLSQMRSLIRHRLHLRYEVINFPAVDMVRKHISDGSIHLFSFMDHSPGQGQYSAPGSYTTYVSKTHGLQNEEARAMARLMVEKHAQVDWQKLKELAVSARAAGIPLASHDDDSKEKVDQNLLRSLSIGHARLCISSDQ</sequence>
<dbReference type="Gene3D" id="2.30.40.10">
    <property type="entry name" value="Urease, subunit C, domain 1"/>
    <property type="match status" value="1"/>
</dbReference>
<dbReference type="InterPro" id="IPR011059">
    <property type="entry name" value="Metal-dep_hydrolase_composite"/>
</dbReference>
<dbReference type="SUPFAM" id="SSF51338">
    <property type="entry name" value="Composite domain of metallo-dependent hydrolases"/>
    <property type="match status" value="1"/>
</dbReference>
<evidence type="ECO:0000313" key="2">
    <source>
        <dbReference type="Proteomes" id="UP001344906"/>
    </source>
</evidence>
<accession>A0ABQ6FK57</accession>
<dbReference type="SUPFAM" id="SSF51556">
    <property type="entry name" value="Metallo-dependent hydrolases"/>
    <property type="match status" value="1"/>
</dbReference>
<dbReference type="EMBL" id="BSRI01000001">
    <property type="protein sequence ID" value="GLV53597.1"/>
    <property type="molecule type" value="Genomic_DNA"/>
</dbReference>
<evidence type="ECO:0008006" key="3">
    <source>
        <dbReference type="Google" id="ProtNLM"/>
    </source>
</evidence>